<dbReference type="InterPro" id="IPR010264">
    <property type="entry name" value="Self-incomp_S1"/>
</dbReference>
<keyword evidence="5 6" id="KW-0732">Signal</keyword>
<dbReference type="AlphaFoldDB" id="A0A314UJP4"/>
<evidence type="ECO:0000256" key="4">
    <source>
        <dbReference type="ARBA" id="ARBA00022525"/>
    </source>
</evidence>
<evidence type="ECO:0000256" key="3">
    <source>
        <dbReference type="ARBA" id="ARBA00022471"/>
    </source>
</evidence>
<evidence type="ECO:0000313" key="8">
    <source>
        <dbReference type="EMBL" id="PQM42871.1"/>
    </source>
</evidence>
<dbReference type="EMBL" id="PJQY01000047">
    <property type="protein sequence ID" value="PQQ20061.1"/>
    <property type="molecule type" value="Genomic_DNA"/>
</dbReference>
<comment type="caution">
    <text evidence="7">The sequence shown here is derived from an EMBL/GenBank/DDBJ whole genome shotgun (WGS) entry which is preliminary data.</text>
</comment>
<organism evidence="7 10">
    <name type="scientific">Prunus yedoensis var. nudiflora</name>
    <dbReference type="NCBI Taxonomy" id="2094558"/>
    <lineage>
        <taxon>Eukaryota</taxon>
        <taxon>Viridiplantae</taxon>
        <taxon>Streptophyta</taxon>
        <taxon>Embryophyta</taxon>
        <taxon>Tracheophyta</taxon>
        <taxon>Spermatophyta</taxon>
        <taxon>Magnoliopsida</taxon>
        <taxon>eudicotyledons</taxon>
        <taxon>Gunneridae</taxon>
        <taxon>Pentapetalae</taxon>
        <taxon>rosids</taxon>
        <taxon>fabids</taxon>
        <taxon>Rosales</taxon>
        <taxon>Rosaceae</taxon>
        <taxon>Amygdaloideae</taxon>
        <taxon>Amygdaleae</taxon>
        <taxon>Prunus</taxon>
    </lineage>
</organism>
<protein>
    <recommendedName>
        <fullName evidence="6">S-protein homolog</fullName>
    </recommendedName>
</protein>
<dbReference type="GO" id="GO:0060320">
    <property type="term" value="P:rejection of self pollen"/>
    <property type="evidence" value="ECO:0007669"/>
    <property type="project" value="UniProtKB-KW"/>
</dbReference>
<dbReference type="STRING" id="2094558.A0A314UJP4"/>
<dbReference type="GO" id="GO:0005576">
    <property type="term" value="C:extracellular region"/>
    <property type="evidence" value="ECO:0007669"/>
    <property type="project" value="UniProtKB-SubCell"/>
</dbReference>
<feature type="signal peptide" evidence="6">
    <location>
        <begin position="1"/>
        <end position="31"/>
    </location>
</feature>
<comment type="subcellular location">
    <subcellularLocation>
        <location evidence="1 6">Secreted</location>
    </subcellularLocation>
</comment>
<reference evidence="7 10" key="1">
    <citation type="submission" date="2018-02" db="EMBL/GenBank/DDBJ databases">
        <title>Draft genome of wild Prunus yedoensis var. nudiflora.</title>
        <authorList>
            <person name="Baek S."/>
            <person name="Kim J.-H."/>
            <person name="Choi K."/>
            <person name="Kim G.-B."/>
            <person name="Cho A."/>
            <person name="Jang H."/>
            <person name="Shin C.-H."/>
            <person name="Yu H.-J."/>
            <person name="Mun J.-H."/>
        </authorList>
    </citation>
    <scope>NUCLEOTIDE SEQUENCE [LARGE SCALE GENOMIC DNA]</scope>
    <source>
        <strain evidence="10">cv. Jeju island</strain>
        <tissue evidence="7">Leaf</tissue>
    </source>
</reference>
<keyword evidence="3 6" id="KW-0713">Self-incompatibility</keyword>
<keyword evidence="10" id="KW-1185">Reference proteome</keyword>
<dbReference type="PANTHER" id="PTHR31232:SF164">
    <property type="entry name" value="S-PROTEIN HOMOLOG"/>
    <property type="match status" value="1"/>
</dbReference>
<comment type="similarity">
    <text evidence="2 6">Belongs to the plant self-incompatibility (S1) protein family.</text>
</comment>
<dbReference type="EMBL" id="PJQY01002752">
    <property type="protein sequence ID" value="PQM42871.1"/>
    <property type="molecule type" value="Genomic_DNA"/>
</dbReference>
<dbReference type="PANTHER" id="PTHR31232">
    <property type="match status" value="1"/>
</dbReference>
<evidence type="ECO:0000256" key="2">
    <source>
        <dbReference type="ARBA" id="ARBA00005581"/>
    </source>
</evidence>
<gene>
    <name evidence="9" type="ORF">Pyn_06995</name>
    <name evidence="8" type="ORF">Pyn_09259</name>
    <name evidence="7" type="ORF">Pyn_28284</name>
</gene>
<dbReference type="Pfam" id="PF05938">
    <property type="entry name" value="Self-incomp_S1"/>
    <property type="match status" value="1"/>
</dbReference>
<evidence type="ECO:0000313" key="7">
    <source>
        <dbReference type="EMBL" id="PQM37541.1"/>
    </source>
</evidence>
<feature type="chain" id="PRO_5033859360" description="S-protein homolog" evidence="6">
    <location>
        <begin position="32"/>
        <end position="144"/>
    </location>
</feature>
<evidence type="ECO:0000256" key="1">
    <source>
        <dbReference type="ARBA" id="ARBA00004613"/>
    </source>
</evidence>
<evidence type="ECO:0000256" key="6">
    <source>
        <dbReference type="RuleBase" id="RU367044"/>
    </source>
</evidence>
<evidence type="ECO:0000313" key="9">
    <source>
        <dbReference type="EMBL" id="PQQ20061.1"/>
    </source>
</evidence>
<evidence type="ECO:0000256" key="5">
    <source>
        <dbReference type="ARBA" id="ARBA00022729"/>
    </source>
</evidence>
<dbReference type="Proteomes" id="UP000250321">
    <property type="component" value="Unassembled WGS sequence"/>
</dbReference>
<accession>A0A314UJP4</accession>
<name>A0A314UJP4_PRUYE</name>
<dbReference type="OrthoDB" id="1848419at2759"/>
<dbReference type="EMBL" id="PJQY01003434">
    <property type="protein sequence ID" value="PQM37541.1"/>
    <property type="molecule type" value="Genomic_DNA"/>
</dbReference>
<sequence>MKPMRKPCLSYISMLLLALLIFLSQTQVTYSLLNKYRVHVINGLSKDTLTIHCQSKGTDLGIHELAVNQEFAWKFRTNFFDTTLFFCNLRWNGGHKTFDAFKVDEKGLLNDCSANDCMWLARDDGVNLFNYPHKEYRQKYKWDK</sequence>
<evidence type="ECO:0000313" key="10">
    <source>
        <dbReference type="Proteomes" id="UP000250321"/>
    </source>
</evidence>
<proteinExistence type="inferred from homology"/>
<keyword evidence="4 6" id="KW-0964">Secreted</keyword>